<name>A0ABQ3V774_9CHLR</name>
<accession>A0ABQ3V774</accession>
<protein>
    <recommendedName>
        <fullName evidence="3">Nitrate reductase</fullName>
    </recommendedName>
</protein>
<comment type="caution">
    <text evidence="1">The sequence shown here is derived from an EMBL/GenBank/DDBJ whole genome shotgun (WGS) entry which is preliminary data.</text>
</comment>
<evidence type="ECO:0000313" key="1">
    <source>
        <dbReference type="EMBL" id="GHO60768.1"/>
    </source>
</evidence>
<reference evidence="1 2" key="1">
    <citation type="journal article" date="2021" name="Int. J. Syst. Evol. Microbiol.">
        <title>Reticulibacter mediterranei gen. nov., sp. nov., within the new family Reticulibacteraceae fam. nov., and Ktedonospora formicarum gen. nov., sp. nov., Ktedonobacter robiniae sp. nov., Dictyobacter formicarum sp. nov. and Dictyobacter arantiisoli sp. nov., belonging to the class Ktedonobacteria.</title>
        <authorList>
            <person name="Yabe S."/>
            <person name="Zheng Y."/>
            <person name="Wang C.M."/>
            <person name="Sakai Y."/>
            <person name="Abe K."/>
            <person name="Yokota A."/>
            <person name="Donadio S."/>
            <person name="Cavaletti L."/>
            <person name="Monciardini P."/>
        </authorList>
    </citation>
    <scope>NUCLEOTIDE SEQUENCE [LARGE SCALE GENOMIC DNA]</scope>
    <source>
        <strain evidence="1 2">SOSP1-30</strain>
    </source>
</reference>
<dbReference type="EMBL" id="BNJG01000006">
    <property type="protein sequence ID" value="GHO60768.1"/>
    <property type="molecule type" value="Genomic_DNA"/>
</dbReference>
<organism evidence="1 2">
    <name type="scientific">Ktedonobacter robiniae</name>
    <dbReference type="NCBI Taxonomy" id="2778365"/>
    <lineage>
        <taxon>Bacteria</taxon>
        <taxon>Bacillati</taxon>
        <taxon>Chloroflexota</taxon>
        <taxon>Ktedonobacteria</taxon>
        <taxon>Ktedonobacterales</taxon>
        <taxon>Ktedonobacteraceae</taxon>
        <taxon>Ktedonobacter</taxon>
    </lineage>
</organism>
<evidence type="ECO:0000313" key="2">
    <source>
        <dbReference type="Proteomes" id="UP000654345"/>
    </source>
</evidence>
<sequence>MLNNFFEPRHQSDPRLVEQVKSWVHQALHPDEDTSIMVTELRCSEPGCPPIETVIALLKTAHPTSQYKIHKTIAEITQEDIATLTQPTD</sequence>
<keyword evidence="2" id="KW-1185">Reference proteome</keyword>
<dbReference type="RefSeq" id="WP_007917828.1">
    <property type="nucleotide sequence ID" value="NZ_BNJG01000006.1"/>
</dbReference>
<gene>
    <name evidence="1" type="ORF">KSB_92430</name>
</gene>
<proteinExistence type="predicted"/>
<evidence type="ECO:0008006" key="3">
    <source>
        <dbReference type="Google" id="ProtNLM"/>
    </source>
</evidence>
<dbReference type="Proteomes" id="UP000654345">
    <property type="component" value="Unassembled WGS sequence"/>
</dbReference>